<dbReference type="NCBIfam" id="TIGR01439">
    <property type="entry name" value="lp_hng_hel_AbrB"/>
    <property type="match status" value="1"/>
</dbReference>
<dbReference type="Pfam" id="PF04014">
    <property type="entry name" value="MazE_antitoxin"/>
    <property type="match status" value="1"/>
</dbReference>
<dbReference type="PROSITE" id="PS51740">
    <property type="entry name" value="SPOVT_ABRB"/>
    <property type="match status" value="1"/>
</dbReference>
<proteinExistence type="predicted"/>
<reference evidence="4" key="1">
    <citation type="submission" date="2017-09" db="EMBL/GenBank/DDBJ databases">
        <title>Depth-based differentiation of microbial function through sediment-hosted aquifers and enrichment of novel symbionts in the deep terrestrial subsurface.</title>
        <authorList>
            <person name="Probst A.J."/>
            <person name="Ladd B."/>
            <person name="Jarett J.K."/>
            <person name="Geller-Mcgrath D.E."/>
            <person name="Sieber C.M.K."/>
            <person name="Emerson J.B."/>
            <person name="Anantharaman K."/>
            <person name="Thomas B.C."/>
            <person name="Malmstrom R."/>
            <person name="Stieglmeier M."/>
            <person name="Klingl A."/>
            <person name="Woyke T."/>
            <person name="Ryan C.M."/>
            <person name="Banfield J.F."/>
        </authorList>
    </citation>
    <scope>NUCLEOTIDE SEQUENCE [LARGE SCALE GENOMIC DNA]</scope>
</reference>
<comment type="caution">
    <text evidence="3">The sequence shown here is derived from an EMBL/GenBank/DDBJ whole genome shotgun (WGS) entry which is preliminary data.</text>
</comment>
<dbReference type="Gene3D" id="2.10.260.10">
    <property type="match status" value="1"/>
</dbReference>
<dbReference type="Proteomes" id="UP000229385">
    <property type="component" value="Unassembled WGS sequence"/>
</dbReference>
<accession>A0A2M7XBH4</accession>
<protein>
    <recommendedName>
        <fullName evidence="2">SpoVT-AbrB domain-containing protein</fullName>
    </recommendedName>
</protein>
<dbReference type="SMART" id="SM00966">
    <property type="entry name" value="SpoVT_AbrB"/>
    <property type="match status" value="1"/>
</dbReference>
<dbReference type="SUPFAM" id="SSF89447">
    <property type="entry name" value="AbrB/MazE/MraZ-like"/>
    <property type="match status" value="1"/>
</dbReference>
<dbReference type="InterPro" id="IPR007159">
    <property type="entry name" value="SpoVT-AbrB_dom"/>
</dbReference>
<dbReference type="InterPro" id="IPR037914">
    <property type="entry name" value="SpoVT-AbrB_sf"/>
</dbReference>
<evidence type="ECO:0000259" key="2">
    <source>
        <dbReference type="PROSITE" id="PS51740"/>
    </source>
</evidence>
<dbReference type="GO" id="GO:0003677">
    <property type="term" value="F:DNA binding"/>
    <property type="evidence" value="ECO:0007669"/>
    <property type="project" value="UniProtKB-UniRule"/>
</dbReference>
<organism evidence="3 4">
    <name type="scientific">Candidatus Uhrbacteria bacterium CG_4_9_14_3_um_filter_50_9</name>
    <dbReference type="NCBI Taxonomy" id="1975035"/>
    <lineage>
        <taxon>Bacteria</taxon>
        <taxon>Candidatus Uhriibacteriota</taxon>
    </lineage>
</organism>
<evidence type="ECO:0000313" key="4">
    <source>
        <dbReference type="Proteomes" id="UP000229385"/>
    </source>
</evidence>
<keyword evidence="1" id="KW-0238">DNA-binding</keyword>
<sequence length="80" mass="8912">MTTTTMTQKGQITIPRSIRKALNVDRDSKFLVKLDEKNGRVILEPLVDLLSLAGSLSSKISLTDEELKKARGQAWGSRQK</sequence>
<evidence type="ECO:0000313" key="3">
    <source>
        <dbReference type="EMBL" id="PJA45056.1"/>
    </source>
</evidence>
<gene>
    <name evidence="3" type="ORF">CO174_05220</name>
</gene>
<evidence type="ECO:0000256" key="1">
    <source>
        <dbReference type="PROSITE-ProRule" id="PRU01076"/>
    </source>
</evidence>
<dbReference type="AlphaFoldDB" id="A0A2M7XBH4"/>
<name>A0A2M7XBH4_9BACT</name>
<feature type="domain" description="SpoVT-AbrB" evidence="2">
    <location>
        <begin position="1"/>
        <end position="48"/>
    </location>
</feature>
<dbReference type="EMBL" id="PFWU01000052">
    <property type="protein sequence ID" value="PJA45056.1"/>
    <property type="molecule type" value="Genomic_DNA"/>
</dbReference>